<protein>
    <recommendedName>
        <fullName evidence="1">Multidrug resistance protein MdtA-like C-terminal permuted SH3 domain-containing protein</fullName>
    </recommendedName>
</protein>
<dbReference type="Pfam" id="PF25967">
    <property type="entry name" value="RND-MFP_C"/>
    <property type="match status" value="1"/>
</dbReference>
<dbReference type="OrthoDB" id="9806939at2"/>
<feature type="domain" description="Multidrug resistance protein MdtA-like C-terminal permuted SH3" evidence="1">
    <location>
        <begin position="55"/>
        <end position="110"/>
    </location>
</feature>
<proteinExistence type="predicted"/>
<dbReference type="AlphaFoldDB" id="B3EL21"/>
<evidence type="ECO:0000259" key="1">
    <source>
        <dbReference type="Pfam" id="PF25967"/>
    </source>
</evidence>
<dbReference type="HOGENOM" id="CLU_132527_0_0_10"/>
<accession>B3EL21</accession>
<reference evidence="2" key="1">
    <citation type="submission" date="2008-06" db="EMBL/GenBank/DDBJ databases">
        <title>Complete sequence of Chlorobium phaeobacteroides BS1.</title>
        <authorList>
            <consortium name="US DOE Joint Genome Institute"/>
            <person name="Lucas S."/>
            <person name="Copeland A."/>
            <person name="Lapidus A."/>
            <person name="Glavina del Rio T."/>
            <person name="Dalin E."/>
            <person name="Tice H."/>
            <person name="Bruce D."/>
            <person name="Goodwin L."/>
            <person name="Pitluck S."/>
            <person name="Schmutz J."/>
            <person name="Larimer F."/>
            <person name="Land M."/>
            <person name="Hauser L."/>
            <person name="Kyrpides N."/>
            <person name="Ovchinnikova G."/>
            <person name="Li T."/>
            <person name="Liu Z."/>
            <person name="Zhao F."/>
            <person name="Overmann J."/>
            <person name="Bryant D.A."/>
            <person name="Richardson P."/>
        </authorList>
    </citation>
    <scope>NUCLEOTIDE SEQUENCE [LARGE SCALE GENOMIC DNA]</scope>
    <source>
        <strain evidence="2">BS1</strain>
    </source>
</reference>
<dbReference type="Gene3D" id="2.40.420.20">
    <property type="match status" value="1"/>
</dbReference>
<dbReference type="STRING" id="331678.Cphamn1_0279"/>
<gene>
    <name evidence="2" type="ordered locus">Cphamn1_0279</name>
</gene>
<evidence type="ECO:0000313" key="2">
    <source>
        <dbReference type="EMBL" id="ACE03248.1"/>
    </source>
</evidence>
<sequence>MKHSLFLVSVGFFLLFSGCRGNKTETPEAGREPVTVQVESIMTVGSAVERDGRSVLLVPSSALFMRGQLEGVQIVDSESVLSIRWIRSGNVFGESVEVLSGLEVGERIVVPYDATAREGNTVTDKQ</sequence>
<dbReference type="EMBL" id="CP001101">
    <property type="protein sequence ID" value="ACE03248.1"/>
    <property type="molecule type" value="Genomic_DNA"/>
</dbReference>
<dbReference type="InterPro" id="IPR058627">
    <property type="entry name" value="MdtA-like_C"/>
</dbReference>
<dbReference type="KEGG" id="cpb:Cphamn1_0279"/>
<dbReference type="eggNOG" id="COG0845">
    <property type="taxonomic scope" value="Bacteria"/>
</dbReference>
<dbReference type="PROSITE" id="PS51257">
    <property type="entry name" value="PROKAR_LIPOPROTEIN"/>
    <property type="match status" value="1"/>
</dbReference>
<name>B3EL21_CHLPB</name>
<organism evidence="2">
    <name type="scientific">Chlorobium phaeobacteroides (strain BS1)</name>
    <dbReference type="NCBI Taxonomy" id="331678"/>
    <lineage>
        <taxon>Bacteria</taxon>
        <taxon>Pseudomonadati</taxon>
        <taxon>Chlorobiota</taxon>
        <taxon>Chlorobiia</taxon>
        <taxon>Chlorobiales</taxon>
        <taxon>Chlorobiaceae</taxon>
        <taxon>Chlorobium/Pelodictyon group</taxon>
        <taxon>Chlorobium</taxon>
    </lineage>
</organism>